<name>A0ABN8DQJ9_9VIBR</name>
<organism evidence="2 3">
    <name type="scientific">Vibrio stylophorae</name>
    <dbReference type="NCBI Taxonomy" id="659351"/>
    <lineage>
        <taxon>Bacteria</taxon>
        <taxon>Pseudomonadati</taxon>
        <taxon>Pseudomonadota</taxon>
        <taxon>Gammaproteobacteria</taxon>
        <taxon>Vibrionales</taxon>
        <taxon>Vibrionaceae</taxon>
        <taxon>Vibrio</taxon>
    </lineage>
</organism>
<evidence type="ECO:0000313" key="2">
    <source>
        <dbReference type="EMBL" id="CAH0532256.1"/>
    </source>
</evidence>
<dbReference type="RefSeq" id="WP_237464054.1">
    <property type="nucleotide sequence ID" value="NZ_CAKLDI010000001.1"/>
</dbReference>
<proteinExistence type="predicted"/>
<dbReference type="EMBL" id="CAKLDI010000001">
    <property type="protein sequence ID" value="CAH0532256.1"/>
    <property type="molecule type" value="Genomic_DNA"/>
</dbReference>
<protein>
    <submittedName>
        <fullName evidence="2">Uncharacterized protein</fullName>
    </submittedName>
</protein>
<accession>A0ABN8DQJ9</accession>
<keyword evidence="1" id="KW-1133">Transmembrane helix</keyword>
<feature type="transmembrane region" description="Helical" evidence="1">
    <location>
        <begin position="159"/>
        <end position="183"/>
    </location>
</feature>
<dbReference type="Proteomes" id="UP000838672">
    <property type="component" value="Unassembled WGS sequence"/>
</dbReference>
<evidence type="ECO:0000313" key="3">
    <source>
        <dbReference type="Proteomes" id="UP000838672"/>
    </source>
</evidence>
<evidence type="ECO:0000256" key="1">
    <source>
        <dbReference type="SAM" id="Phobius"/>
    </source>
</evidence>
<feature type="transmembrane region" description="Helical" evidence="1">
    <location>
        <begin position="430"/>
        <end position="452"/>
    </location>
</feature>
<feature type="transmembrane region" description="Helical" evidence="1">
    <location>
        <begin position="389"/>
        <end position="410"/>
    </location>
</feature>
<reference evidence="2" key="1">
    <citation type="submission" date="2021-11" db="EMBL/GenBank/DDBJ databases">
        <authorList>
            <person name="Rodrigo-Torres L."/>
            <person name="Arahal R. D."/>
            <person name="Lucena T."/>
        </authorList>
    </citation>
    <scope>NUCLEOTIDE SEQUENCE</scope>
    <source>
        <strain evidence="2">CECT 7929</strain>
    </source>
</reference>
<sequence>MTDGLYDHSQNAPRIANPMRFLGAMQALRGVILTVLAALILLKVSPFLAIQTWLGLTATIIGFGLMGVGIFDIAMGLRHSFRLFIGRTLPISLARNLADSSVTDQSFEKPYLAYGAQILHEQLKKGVNSSFQEPQGWMASLIASLYPAYIVHPRPVRGVILGVFTALAKTLLSMIILAIVWFVCTAGLVGDAAGFVQNGAIIAAVAYLSFVWRRIGFDDRLSSTRSIAITLGLSLVLPVALSLVYAAFSRPIQNDPAFAHGLTSGFDAQMYSGVMLIGIVIFAAVATVLAMQMLASRDKSPCRVKVTERVENTQQNFHPQDLINNMDALVWNDYREESVPNRVYHNSNKIDWQSEQEGKFEYGQILESQPQVVPVEASGQYRLLRIISAVLYTILGVAGAVMLYQGMQFVAEITDEIIFISHQRISDYEAATYIGNFGFGVLNWVLLAWLTFSLSSAMRKILLPFVAEVRWQSRLISFEMNGTATRTHQRSGNKITDTHQTENIITRCSMTAWLWCAKIQSTSFVNLYGRGLRSPRTILDITEDGSSAQQVLNNIQQFLGSRSNTVSLAQNEKDLEAAQQMSALNQSAEAPAVAGTLAAGAVLLDNAQDSELSTEPTATAE</sequence>
<feature type="transmembrane region" description="Helical" evidence="1">
    <location>
        <begin position="53"/>
        <end position="77"/>
    </location>
</feature>
<feature type="transmembrane region" description="Helical" evidence="1">
    <location>
        <begin position="195"/>
        <end position="215"/>
    </location>
</feature>
<keyword evidence="1" id="KW-0812">Transmembrane</keyword>
<keyword evidence="3" id="KW-1185">Reference proteome</keyword>
<gene>
    <name evidence="2" type="ORF">VST7929_00068</name>
</gene>
<feature type="transmembrane region" description="Helical" evidence="1">
    <location>
        <begin position="21"/>
        <end position="41"/>
    </location>
</feature>
<feature type="transmembrane region" description="Helical" evidence="1">
    <location>
        <begin position="227"/>
        <end position="248"/>
    </location>
</feature>
<feature type="transmembrane region" description="Helical" evidence="1">
    <location>
        <begin position="268"/>
        <end position="290"/>
    </location>
</feature>
<comment type="caution">
    <text evidence="2">The sequence shown here is derived from an EMBL/GenBank/DDBJ whole genome shotgun (WGS) entry which is preliminary data.</text>
</comment>
<keyword evidence="1" id="KW-0472">Membrane</keyword>